<dbReference type="AlphaFoldDB" id="B9RIK8"/>
<sequence length="297" mass="32528">MNGLRFLVQATIVGKLLGKILKLSEVVNILLNQARIEPGFTTLVWQKLEEENADFFKAYYARLMLKKQITVFNQLLEHQYYLMKSSAPPRVPLAPVQNGIQHMSVNNVPMGYSMLHQPPMPSMGLPQIDVVNGIPASGLLHPMQMNYGKETVINRGSAELVSAVPAIKSEVTLSPASATANGQYPFTSTEISDLGMNALALDSVYTSQVRSPEALPVGPNCGTYSSKESLQPLCHIPWNFSFSDLAADFITAEVDRAQLGNYAGSDILLDSPEQNDIVEEFFVDAVPAPNARTEEKS</sequence>
<keyword evidence="2" id="KW-1185">Reference proteome</keyword>
<dbReference type="Proteomes" id="UP000008311">
    <property type="component" value="Unassembled WGS sequence"/>
</dbReference>
<dbReference type="InParanoid" id="B9RIK8"/>
<evidence type="ECO:0000313" key="1">
    <source>
        <dbReference type="EMBL" id="EEF48980.1"/>
    </source>
</evidence>
<dbReference type="STRING" id="3988.B9RIK8"/>
<reference evidence="2" key="1">
    <citation type="journal article" date="2010" name="Nat. Biotechnol.">
        <title>Draft genome sequence of the oilseed species Ricinus communis.</title>
        <authorList>
            <person name="Chan A.P."/>
            <person name="Crabtree J."/>
            <person name="Zhao Q."/>
            <person name="Lorenzi H."/>
            <person name="Orvis J."/>
            <person name="Puiu D."/>
            <person name="Melake-Berhan A."/>
            <person name="Jones K.M."/>
            <person name="Redman J."/>
            <person name="Chen G."/>
            <person name="Cahoon E.B."/>
            <person name="Gedil M."/>
            <person name="Stanke M."/>
            <person name="Haas B.J."/>
            <person name="Wortman J.R."/>
            <person name="Fraser-Liggett C.M."/>
            <person name="Ravel J."/>
            <person name="Rabinowicz P.D."/>
        </authorList>
    </citation>
    <scope>NUCLEOTIDE SEQUENCE [LARGE SCALE GENOMIC DNA]</scope>
    <source>
        <strain evidence="2">cv. Hale</strain>
    </source>
</reference>
<evidence type="ECO:0000313" key="2">
    <source>
        <dbReference type="Proteomes" id="UP000008311"/>
    </source>
</evidence>
<dbReference type="NCBIfam" id="TIGR01589">
    <property type="entry name" value="A_thal_3526"/>
    <property type="match status" value="1"/>
</dbReference>
<dbReference type="InterPro" id="IPR006476">
    <property type="entry name" value="CHP01589_pln"/>
</dbReference>
<organism evidence="1 2">
    <name type="scientific">Ricinus communis</name>
    <name type="common">Castor bean</name>
    <dbReference type="NCBI Taxonomy" id="3988"/>
    <lineage>
        <taxon>Eukaryota</taxon>
        <taxon>Viridiplantae</taxon>
        <taxon>Streptophyta</taxon>
        <taxon>Embryophyta</taxon>
        <taxon>Tracheophyta</taxon>
        <taxon>Spermatophyta</taxon>
        <taxon>Magnoliopsida</taxon>
        <taxon>eudicotyledons</taxon>
        <taxon>Gunneridae</taxon>
        <taxon>Pentapetalae</taxon>
        <taxon>rosids</taxon>
        <taxon>fabids</taxon>
        <taxon>Malpighiales</taxon>
        <taxon>Euphorbiaceae</taxon>
        <taxon>Acalyphoideae</taxon>
        <taxon>Acalypheae</taxon>
        <taxon>Ricinus</taxon>
    </lineage>
</organism>
<dbReference type="PANTHER" id="PTHR31871:SF9">
    <property type="entry name" value="HELICASE WITH ZINC FINGER PROTEIN"/>
    <property type="match status" value="1"/>
</dbReference>
<dbReference type="EMBL" id="EQ973781">
    <property type="protein sequence ID" value="EEF48980.1"/>
    <property type="molecule type" value="Genomic_DNA"/>
</dbReference>
<dbReference type="Pfam" id="PF09713">
    <property type="entry name" value="A_thal_3526"/>
    <property type="match status" value="1"/>
</dbReference>
<name>B9RIK8_RICCO</name>
<gene>
    <name evidence="1" type="ORF">RCOM_1579940</name>
</gene>
<protein>
    <submittedName>
        <fullName evidence="1">Uncharacterized protein</fullName>
    </submittedName>
</protein>
<dbReference type="PANTHER" id="PTHR31871">
    <property type="entry name" value="OS02G0137100 PROTEIN"/>
    <property type="match status" value="1"/>
</dbReference>
<proteinExistence type="predicted"/>
<accession>B9RIK8</accession>
<dbReference type="eggNOG" id="ENOG502QQTW">
    <property type="taxonomic scope" value="Eukaryota"/>
</dbReference>